<name>A0ABT8KQ71_9BACT</name>
<evidence type="ECO:0000313" key="3">
    <source>
        <dbReference type="Proteomes" id="UP001172082"/>
    </source>
</evidence>
<comment type="similarity">
    <text evidence="1">Belongs to the TolB family.</text>
</comment>
<dbReference type="PANTHER" id="PTHR36842">
    <property type="entry name" value="PROTEIN TOLB HOMOLOG"/>
    <property type="match status" value="1"/>
</dbReference>
<dbReference type="EMBL" id="JAUJEA010000003">
    <property type="protein sequence ID" value="MDN5201675.1"/>
    <property type="molecule type" value="Genomic_DNA"/>
</dbReference>
<reference evidence="2" key="1">
    <citation type="submission" date="2023-06" db="EMBL/GenBank/DDBJ databases">
        <title>Genomic of Parafulvivirga corallium.</title>
        <authorList>
            <person name="Wang G."/>
        </authorList>
    </citation>
    <scope>NUCLEOTIDE SEQUENCE</scope>
    <source>
        <strain evidence="2">BMA10</strain>
    </source>
</reference>
<evidence type="ECO:0000256" key="1">
    <source>
        <dbReference type="ARBA" id="ARBA00009820"/>
    </source>
</evidence>
<dbReference type="Pfam" id="PF07676">
    <property type="entry name" value="PD40"/>
    <property type="match status" value="6"/>
</dbReference>
<evidence type="ECO:0000313" key="2">
    <source>
        <dbReference type="EMBL" id="MDN5201675.1"/>
    </source>
</evidence>
<dbReference type="RefSeq" id="WP_346751703.1">
    <property type="nucleotide sequence ID" value="NZ_JAUJEA010000003.1"/>
</dbReference>
<dbReference type="Proteomes" id="UP001172082">
    <property type="component" value="Unassembled WGS sequence"/>
</dbReference>
<dbReference type="Gene3D" id="2.120.10.30">
    <property type="entry name" value="TolB, C-terminal domain"/>
    <property type="match status" value="2"/>
</dbReference>
<dbReference type="Gene3D" id="2.120.10.60">
    <property type="entry name" value="Tricorn protease N-terminal domain"/>
    <property type="match status" value="1"/>
</dbReference>
<organism evidence="2 3">
    <name type="scientific">Splendidivirga corallicola</name>
    <dbReference type="NCBI Taxonomy" id="3051826"/>
    <lineage>
        <taxon>Bacteria</taxon>
        <taxon>Pseudomonadati</taxon>
        <taxon>Bacteroidota</taxon>
        <taxon>Cytophagia</taxon>
        <taxon>Cytophagales</taxon>
        <taxon>Splendidivirgaceae</taxon>
        <taxon>Splendidivirga</taxon>
    </lineage>
</organism>
<sequence length="295" mass="34020">MIILNKANITFIGTFLLLVQVVSLAQEKILTNNPAQDRYPNWSPDGSKIVFESDRDGNWEIYMMNADGTALQNLTDHESNDRSPSWHPDGNAIIFQSNRNDTQGIFMYILQNSRIEPISLEKFNYEPEWPRFSNDGSKIIFNAKTNENTFNLFIADKEGSHVEQLTFDVTRSLWGSFSPDDQSVLFFSRRDSNGEDDEIYIQELKHKKLTRLTNWPKHNFCPAWSPDGEKIVYATSMENSRPELYIMSKKGRDQTRITFNEDGDTEPSWSPDGNQIAFTGFRNGSYEICILDLEK</sequence>
<gene>
    <name evidence="2" type="ORF">QQ008_09890</name>
</gene>
<keyword evidence="3" id="KW-1185">Reference proteome</keyword>
<dbReference type="InterPro" id="IPR011042">
    <property type="entry name" value="6-blade_b-propeller_TolB-like"/>
</dbReference>
<dbReference type="PANTHER" id="PTHR36842:SF1">
    <property type="entry name" value="PROTEIN TOLB"/>
    <property type="match status" value="1"/>
</dbReference>
<dbReference type="InterPro" id="IPR011659">
    <property type="entry name" value="WD40"/>
</dbReference>
<proteinExistence type="inferred from homology"/>
<comment type="caution">
    <text evidence="2">The sequence shown here is derived from an EMBL/GenBank/DDBJ whole genome shotgun (WGS) entry which is preliminary data.</text>
</comment>
<dbReference type="SUPFAM" id="SSF82171">
    <property type="entry name" value="DPP6 N-terminal domain-like"/>
    <property type="match status" value="1"/>
</dbReference>
<accession>A0ABT8KQ71</accession>
<protein>
    <submittedName>
        <fullName evidence="2">DPP IV N-terminal domain-containing protein</fullName>
    </submittedName>
</protein>